<feature type="compositionally biased region" description="Polar residues" evidence="3">
    <location>
        <begin position="427"/>
        <end position="436"/>
    </location>
</feature>
<feature type="compositionally biased region" description="Low complexity" evidence="3">
    <location>
        <begin position="401"/>
        <end position="416"/>
    </location>
</feature>
<gene>
    <name evidence="4" type="ORF">X798_06922</name>
</gene>
<feature type="compositionally biased region" description="Polar residues" evidence="3">
    <location>
        <begin position="460"/>
        <end position="479"/>
    </location>
</feature>
<name>A0A238BKZ2_9BILA</name>
<keyword evidence="1" id="KW-0677">Repeat</keyword>
<evidence type="ECO:0000256" key="1">
    <source>
        <dbReference type="ARBA" id="ARBA00022737"/>
    </source>
</evidence>
<dbReference type="Gene3D" id="2.120.10.30">
    <property type="entry name" value="TolB, C-terminal domain"/>
    <property type="match status" value="1"/>
</dbReference>
<feature type="region of interest" description="Disordered" evidence="3">
    <location>
        <begin position="341"/>
        <end position="374"/>
    </location>
</feature>
<protein>
    <submittedName>
        <fullName evidence="4">NHL repeat protein</fullName>
    </submittedName>
</protein>
<dbReference type="EMBL" id="KZ270226">
    <property type="protein sequence ID" value="OZC06097.1"/>
    <property type="molecule type" value="Genomic_DNA"/>
</dbReference>
<feature type="region of interest" description="Disordered" evidence="3">
    <location>
        <begin position="200"/>
        <end position="222"/>
    </location>
</feature>
<dbReference type="GO" id="GO:0061630">
    <property type="term" value="F:ubiquitin protein ligase activity"/>
    <property type="evidence" value="ECO:0007669"/>
    <property type="project" value="TreeGrafter"/>
</dbReference>
<feature type="compositionally biased region" description="Low complexity" evidence="3">
    <location>
        <begin position="139"/>
        <end position="153"/>
    </location>
</feature>
<dbReference type="PANTHER" id="PTHR24104">
    <property type="entry name" value="E3 UBIQUITIN-PROTEIN LIGASE NHLRC1-RELATED"/>
    <property type="match status" value="1"/>
</dbReference>
<dbReference type="SUPFAM" id="SSF101898">
    <property type="entry name" value="NHL repeat"/>
    <property type="match status" value="1"/>
</dbReference>
<accession>A0A238BKZ2</accession>
<dbReference type="Pfam" id="PF01436">
    <property type="entry name" value="NHL"/>
    <property type="match status" value="2"/>
</dbReference>
<dbReference type="GO" id="GO:0043161">
    <property type="term" value="P:proteasome-mediated ubiquitin-dependent protein catabolic process"/>
    <property type="evidence" value="ECO:0007669"/>
    <property type="project" value="TreeGrafter"/>
</dbReference>
<proteinExistence type="predicted"/>
<feature type="compositionally biased region" description="Low complexity" evidence="3">
    <location>
        <begin position="295"/>
        <end position="310"/>
    </location>
</feature>
<keyword evidence="5" id="KW-1185">Reference proteome</keyword>
<dbReference type="PROSITE" id="PS51125">
    <property type="entry name" value="NHL"/>
    <property type="match status" value="3"/>
</dbReference>
<feature type="region of interest" description="Disordered" evidence="3">
    <location>
        <begin position="131"/>
        <end position="162"/>
    </location>
</feature>
<evidence type="ECO:0000256" key="3">
    <source>
        <dbReference type="SAM" id="MobiDB-lite"/>
    </source>
</evidence>
<dbReference type="Proteomes" id="UP000242913">
    <property type="component" value="Unassembled WGS sequence"/>
</dbReference>
<dbReference type="InterPro" id="IPR001258">
    <property type="entry name" value="NHL_repeat"/>
</dbReference>
<dbReference type="GO" id="GO:0000209">
    <property type="term" value="P:protein polyubiquitination"/>
    <property type="evidence" value="ECO:0007669"/>
    <property type="project" value="TreeGrafter"/>
</dbReference>
<reference evidence="4 5" key="1">
    <citation type="submission" date="2015-12" db="EMBL/GenBank/DDBJ databases">
        <title>Draft genome of the nematode, Onchocerca flexuosa.</title>
        <authorList>
            <person name="Mitreva M."/>
        </authorList>
    </citation>
    <scope>NUCLEOTIDE SEQUENCE [LARGE SCALE GENOMIC DNA]</scope>
    <source>
        <strain evidence="4">Red Deer</strain>
    </source>
</reference>
<organism evidence="4 5">
    <name type="scientific">Onchocerca flexuosa</name>
    <dbReference type="NCBI Taxonomy" id="387005"/>
    <lineage>
        <taxon>Eukaryota</taxon>
        <taxon>Metazoa</taxon>
        <taxon>Ecdysozoa</taxon>
        <taxon>Nematoda</taxon>
        <taxon>Chromadorea</taxon>
        <taxon>Rhabditida</taxon>
        <taxon>Spirurina</taxon>
        <taxon>Spiruromorpha</taxon>
        <taxon>Filarioidea</taxon>
        <taxon>Onchocercidae</taxon>
        <taxon>Onchocerca</taxon>
    </lineage>
</organism>
<sequence length="776" mass="85424">MRKVRAVRPDADELFSKKLRFSPGDDASKLPTAIANFGELTVMLPQFAGRYLPLEQSYLPRPMKIGYESDNYKYANKRMVDLEEGGGRAQNDFRGSVGRYGMREDDMMSIRYRRRQQMEEEAWNRLRPEKFDNSSQLTSGGNSIGISGNIGNSTYHKPGNSPWSRTVVGNGISASVATTNAMTKNDPTTTVVAKVVSESLSATGSSSNSRQGSATSDDNSSVNKFLVVPKGVVLNEGQNQSKPESAAIKLAKNQSKTEIRQTDSNQTSTKIITDSASLSQNSRNILKSSQQTLETSANNNHTSATTTTTAIPSQSHKSLSQSHIPLSASANNHQDEMAGITSKSSTTLKFTRKPPLPRQVSSDDASLNEKVENIRTAHEMRRAYRIQNMSAKQMLPLNGISHSSNNSSNSSNNDANTSDESECENEPIQQKQTSNRFRIICRSASEAKESLIHQRASDPTPLSSNAASPETLLSTESAEGSSLPIPIMHYPGEQLPSWLLRRRQRYQRSKTNPDLISVLAALNGQQSNLASLAFSSIDGNNSNSISSNTTSQIPSSNSRVQQLLLERSSRLSGSTGMMRQDSETSDIAIAASSTSQDRRSRYRKRSSIPDCDNFYDGRLFQTPRFICTVDYLSKGKPKLVFGKKGSKEGELNWPRGLAVLGGNEFAVCDSSNHRICIFNTGGRLLRTFGKYGSGDAQLDSAAGVCYSRYKYLIVSDRYNHRIVFFDQNGHCVRKFGGHGPSNGRFNNPWGVAVDDMGIIYVVDKVRREPEIKQKQN</sequence>
<feature type="repeat" description="NHL" evidence="2">
    <location>
        <begin position="732"/>
        <end position="763"/>
    </location>
</feature>
<dbReference type="AlphaFoldDB" id="A0A238BKZ2"/>
<feature type="region of interest" description="Disordered" evidence="3">
    <location>
        <begin position="397"/>
        <end position="436"/>
    </location>
</feature>
<dbReference type="InterPro" id="IPR011042">
    <property type="entry name" value="6-blade_b-propeller_TolB-like"/>
</dbReference>
<feature type="region of interest" description="Disordered" evidence="3">
    <location>
        <begin position="289"/>
        <end position="323"/>
    </location>
</feature>
<dbReference type="PANTHER" id="PTHR24104:SF47">
    <property type="entry name" value="E3 UBIQUITIN-PROTEIN LIGASE NHLRC1"/>
    <property type="match status" value="1"/>
</dbReference>
<evidence type="ECO:0000313" key="5">
    <source>
        <dbReference type="Proteomes" id="UP000242913"/>
    </source>
</evidence>
<feature type="region of interest" description="Disordered" evidence="3">
    <location>
        <begin position="450"/>
        <end position="479"/>
    </location>
</feature>
<dbReference type="InterPro" id="IPR050952">
    <property type="entry name" value="TRIM-NHL_E3_ligases"/>
</dbReference>
<feature type="compositionally biased region" description="Polar residues" evidence="3">
    <location>
        <begin position="262"/>
        <end position="276"/>
    </location>
</feature>
<feature type="compositionally biased region" description="Polar residues" evidence="3">
    <location>
        <begin position="311"/>
        <end position="323"/>
    </location>
</feature>
<feature type="repeat" description="NHL" evidence="2">
    <location>
        <begin position="638"/>
        <end position="681"/>
    </location>
</feature>
<dbReference type="OrthoDB" id="342730at2759"/>
<feature type="region of interest" description="Disordered" evidence="3">
    <location>
        <begin position="250"/>
        <end position="276"/>
    </location>
</feature>
<evidence type="ECO:0000256" key="2">
    <source>
        <dbReference type="PROSITE-ProRule" id="PRU00504"/>
    </source>
</evidence>
<feature type="repeat" description="NHL" evidence="2">
    <location>
        <begin position="685"/>
        <end position="728"/>
    </location>
</feature>
<dbReference type="FunFam" id="2.120.10.30:FF:000037">
    <property type="entry name" value="Uncharacterized protein, isoform E"/>
    <property type="match status" value="1"/>
</dbReference>
<evidence type="ECO:0000313" key="4">
    <source>
        <dbReference type="EMBL" id="OZC06097.1"/>
    </source>
</evidence>